<proteinExistence type="predicted"/>
<sequence>MCITIKRMIPSQVAMTNPIYAIGDIHGQLAELHRAIALIEADGGQDAKIVFLGDYTDRGPDSRSVIEFLMEGQAQGRNWTLLKGNHDDMFWKFMQIPPQHEPFLPAELHWLHPRLGGDTTLGSYGVDADGKRRMTHIHAEALEAVPQSHVDFLNNLQMSYETENLFFAHAGIIPGVALNEQSEFDLMWVRQEFHNHQDPHPKIIVHGHTPVSQATHYGNRVNLDSGAGYGKPLTAAVFENDAVYRLASTGRDALIPLHLAK</sequence>
<keyword evidence="2" id="KW-0378">Hydrolase</keyword>
<evidence type="ECO:0000259" key="1">
    <source>
        <dbReference type="Pfam" id="PF00149"/>
    </source>
</evidence>
<evidence type="ECO:0000313" key="2">
    <source>
        <dbReference type="EMBL" id="SPH19302.1"/>
    </source>
</evidence>
<dbReference type="GO" id="GO:0008803">
    <property type="term" value="F:bis(5'-nucleosyl)-tetraphosphatase (symmetrical) activity"/>
    <property type="evidence" value="ECO:0007669"/>
    <property type="project" value="TreeGrafter"/>
</dbReference>
<evidence type="ECO:0000313" key="3">
    <source>
        <dbReference type="Proteomes" id="UP000244880"/>
    </source>
</evidence>
<dbReference type="GO" id="GO:0110154">
    <property type="term" value="P:RNA decapping"/>
    <property type="evidence" value="ECO:0007669"/>
    <property type="project" value="TreeGrafter"/>
</dbReference>
<keyword evidence="3" id="KW-1185">Reference proteome</keyword>
<dbReference type="CDD" id="cd00144">
    <property type="entry name" value="MPP_PPP_family"/>
    <property type="match status" value="1"/>
</dbReference>
<name>A0A2R8B8U4_9RHOB</name>
<accession>A0A2R8B8U4</accession>
<dbReference type="GO" id="GO:0005737">
    <property type="term" value="C:cytoplasm"/>
    <property type="evidence" value="ECO:0007669"/>
    <property type="project" value="TreeGrafter"/>
</dbReference>
<organism evidence="2 3">
    <name type="scientific">Ascidiaceihabitans donghaensis</name>
    <dbReference type="NCBI Taxonomy" id="1510460"/>
    <lineage>
        <taxon>Bacteria</taxon>
        <taxon>Pseudomonadati</taxon>
        <taxon>Pseudomonadota</taxon>
        <taxon>Alphaproteobacteria</taxon>
        <taxon>Rhodobacterales</taxon>
        <taxon>Paracoccaceae</taxon>
        <taxon>Ascidiaceihabitans</taxon>
    </lineage>
</organism>
<feature type="domain" description="Calcineurin-like phosphoesterase" evidence="1">
    <location>
        <begin position="18"/>
        <end position="222"/>
    </location>
</feature>
<dbReference type="EMBL" id="OMOR01000001">
    <property type="protein sequence ID" value="SPH19302.1"/>
    <property type="molecule type" value="Genomic_DNA"/>
</dbReference>
<dbReference type="Gene3D" id="3.60.21.10">
    <property type="match status" value="1"/>
</dbReference>
<protein>
    <submittedName>
        <fullName evidence="2">Serine/threonine-protein phosphatase 1</fullName>
        <ecNumber evidence="2">3.1.3.16</ecNumber>
    </submittedName>
</protein>
<dbReference type="SUPFAM" id="SSF56300">
    <property type="entry name" value="Metallo-dependent phosphatases"/>
    <property type="match status" value="1"/>
</dbReference>
<dbReference type="InterPro" id="IPR004843">
    <property type="entry name" value="Calcineurin-like_PHP"/>
</dbReference>
<dbReference type="EC" id="3.1.3.16" evidence="2"/>
<dbReference type="PANTHER" id="PTHR42850">
    <property type="entry name" value="METALLOPHOSPHOESTERASE"/>
    <property type="match status" value="1"/>
</dbReference>
<dbReference type="GO" id="GO:0004722">
    <property type="term" value="F:protein serine/threonine phosphatase activity"/>
    <property type="evidence" value="ECO:0007669"/>
    <property type="project" value="UniProtKB-EC"/>
</dbReference>
<dbReference type="AlphaFoldDB" id="A0A2R8B8U4"/>
<dbReference type="Pfam" id="PF00149">
    <property type="entry name" value="Metallophos"/>
    <property type="match status" value="1"/>
</dbReference>
<dbReference type="InterPro" id="IPR050126">
    <property type="entry name" value="Ap4A_hydrolase"/>
</dbReference>
<dbReference type="Proteomes" id="UP000244880">
    <property type="component" value="Unassembled WGS sequence"/>
</dbReference>
<dbReference type="PRINTS" id="PR00114">
    <property type="entry name" value="STPHPHTASE"/>
</dbReference>
<dbReference type="PANTHER" id="PTHR42850:SF4">
    <property type="entry name" value="ZINC-DEPENDENT ENDOPOLYPHOSPHATASE"/>
    <property type="match status" value="1"/>
</dbReference>
<reference evidence="2 3" key="1">
    <citation type="submission" date="2018-03" db="EMBL/GenBank/DDBJ databases">
        <authorList>
            <person name="Keele B.F."/>
        </authorList>
    </citation>
    <scope>NUCLEOTIDE SEQUENCE [LARGE SCALE GENOMIC DNA]</scope>
    <source>
        <strain evidence="2 3">CECT 8599</strain>
    </source>
</reference>
<dbReference type="InterPro" id="IPR006186">
    <property type="entry name" value="Ser/Thr-sp_prot-phosphatase"/>
</dbReference>
<dbReference type="InterPro" id="IPR029052">
    <property type="entry name" value="Metallo-depent_PP-like"/>
</dbReference>
<gene>
    <name evidence="2" type="primary">pphA</name>
    <name evidence="2" type="ORF">ASD8599_00026</name>
</gene>